<dbReference type="InterPro" id="IPR009003">
    <property type="entry name" value="Peptidase_S1_PA"/>
</dbReference>
<evidence type="ECO:0000256" key="2">
    <source>
        <dbReference type="ARBA" id="ARBA00022670"/>
    </source>
</evidence>
<dbReference type="Gene3D" id="2.40.10.10">
    <property type="entry name" value="Trypsin-like serine proteases"/>
    <property type="match status" value="2"/>
</dbReference>
<dbReference type="GO" id="GO:0006508">
    <property type="term" value="P:proteolysis"/>
    <property type="evidence" value="ECO:0007669"/>
    <property type="project" value="UniProtKB-KW"/>
</dbReference>
<keyword evidence="14" id="KW-1185">Reference proteome</keyword>
<evidence type="ECO:0000256" key="7">
    <source>
        <dbReference type="ARBA" id="ARBA00023157"/>
    </source>
</evidence>
<evidence type="ECO:0000259" key="12">
    <source>
        <dbReference type="Pfam" id="PF02983"/>
    </source>
</evidence>
<dbReference type="Pfam" id="PF02983">
    <property type="entry name" value="Pro_Al_protease"/>
    <property type="match status" value="1"/>
</dbReference>
<dbReference type="GO" id="GO:0005576">
    <property type="term" value="C:extracellular region"/>
    <property type="evidence" value="ECO:0007669"/>
    <property type="project" value="InterPro"/>
</dbReference>
<dbReference type="InterPro" id="IPR001254">
    <property type="entry name" value="Trypsin_dom"/>
</dbReference>
<feature type="domain" description="Peptidase S1A alpha-lytic prodomain" evidence="12">
    <location>
        <begin position="100"/>
        <end position="154"/>
    </location>
</feature>
<dbReference type="AlphaFoldDB" id="A0A939PER8"/>
<evidence type="ECO:0000256" key="1">
    <source>
        <dbReference type="ARBA" id="ARBA00007664"/>
    </source>
</evidence>
<evidence type="ECO:0000256" key="4">
    <source>
        <dbReference type="ARBA" id="ARBA00022801"/>
    </source>
</evidence>
<dbReference type="Pfam" id="PF00089">
    <property type="entry name" value="Trypsin"/>
    <property type="match status" value="1"/>
</dbReference>
<evidence type="ECO:0000313" key="13">
    <source>
        <dbReference type="EMBL" id="MBO2451305.1"/>
    </source>
</evidence>
<keyword evidence="7 9" id="KW-1015">Disulfide bond</keyword>
<feature type="disulfide bond" evidence="9">
    <location>
        <begin position="310"/>
        <end position="337"/>
    </location>
</feature>
<comment type="caution">
    <text evidence="13">The sequence shown here is derived from an EMBL/GenBank/DDBJ whole genome shotgun (WGS) entry which is preliminary data.</text>
</comment>
<dbReference type="PRINTS" id="PR00861">
    <property type="entry name" value="ALYTICPTASE"/>
</dbReference>
<feature type="active site" description="Charge relay system" evidence="8">
    <location>
        <position position="204"/>
    </location>
</feature>
<feature type="chain" id="PRO_5038799883" evidence="10">
    <location>
        <begin position="38"/>
        <end position="360"/>
    </location>
</feature>
<dbReference type="InterPro" id="IPR004236">
    <property type="entry name" value="Pept_S1_alpha_lytic"/>
</dbReference>
<evidence type="ECO:0000259" key="11">
    <source>
        <dbReference type="Pfam" id="PF00089"/>
    </source>
</evidence>
<protein>
    <submittedName>
        <fullName evidence="13">S1 family peptidase</fullName>
    </submittedName>
</protein>
<dbReference type="InterPro" id="IPR001316">
    <property type="entry name" value="Pept_S1A_streptogrisin"/>
</dbReference>
<evidence type="ECO:0000256" key="9">
    <source>
        <dbReference type="PIRSR" id="PIRSR001134-2"/>
    </source>
</evidence>
<dbReference type="PIRSF" id="PIRSF001134">
    <property type="entry name" value="Streptogrisin"/>
    <property type="match status" value="1"/>
</dbReference>
<keyword evidence="3 10" id="KW-0732">Signal</keyword>
<dbReference type="CDD" id="cd21112">
    <property type="entry name" value="alphaLP-like"/>
    <property type="match status" value="1"/>
</dbReference>
<reference evidence="13" key="1">
    <citation type="submission" date="2021-03" db="EMBL/GenBank/DDBJ databases">
        <authorList>
            <person name="Kanchanasin P."/>
            <person name="Saeng-In P."/>
            <person name="Phongsopitanun W."/>
            <person name="Yuki M."/>
            <person name="Kudo T."/>
            <person name="Ohkuma M."/>
            <person name="Tanasupawat S."/>
        </authorList>
    </citation>
    <scope>NUCLEOTIDE SEQUENCE</scope>
    <source>
        <strain evidence="13">GKU 128</strain>
    </source>
</reference>
<keyword evidence="6" id="KW-0865">Zymogen</keyword>
<evidence type="ECO:0000256" key="8">
    <source>
        <dbReference type="PIRSR" id="PIRSR001134-1"/>
    </source>
</evidence>
<feature type="active site" description="Charge relay system" evidence="8">
    <location>
        <position position="316"/>
    </location>
</feature>
<evidence type="ECO:0000256" key="5">
    <source>
        <dbReference type="ARBA" id="ARBA00022825"/>
    </source>
</evidence>
<accession>A0A939PER8</accession>
<dbReference type="GO" id="GO:0004252">
    <property type="term" value="F:serine-type endopeptidase activity"/>
    <property type="evidence" value="ECO:0007669"/>
    <property type="project" value="InterPro"/>
</dbReference>
<dbReference type="InterPro" id="IPR043504">
    <property type="entry name" value="Peptidase_S1_PA_chymotrypsin"/>
</dbReference>
<sequence length="360" mass="36221">MKLPHVRGYIAVGAATGLTATTLIAAAAAQASTGAHAGTATPSPDPQVKQAAMAHSLAGQLGGKTAGSYIQNGRLVVTVTDASAAKAVTAAGAQAKLVTRSGSDLKKVQKALKHEVTTPGTAYAVDPRTNKVVLSYDASVTGKSLAKVKAAAKRHGASVSTKRVAGTFRTFTIGGEAIYSGGGRCSLGFNAKKGSDYYFITAGHCAELAGKDWYADQGQTQKLGTVTVDKFPGEDYAVVKYDAAPADTQGAVKDTGGAVDITGAADATVGQTVKRSGSTTGVHDGTVKALDQTVNYSEGQVDGLIQTDVCAEPGDSGGSLFAGDKALGMTSGGSGDCTNGGETFFNPVSDAIQASGVEIY</sequence>
<feature type="disulfide bond" evidence="9">
    <location>
        <begin position="185"/>
        <end position="205"/>
    </location>
</feature>
<keyword evidence="5" id="KW-0720">Serine protease</keyword>
<feature type="domain" description="Peptidase S1" evidence="11">
    <location>
        <begin position="174"/>
        <end position="351"/>
    </location>
</feature>
<gene>
    <name evidence="13" type="ORF">J4573_29725</name>
</gene>
<proteinExistence type="inferred from homology"/>
<dbReference type="RefSeq" id="WP_208259179.1">
    <property type="nucleotide sequence ID" value="NZ_JAGEOJ010000012.1"/>
</dbReference>
<evidence type="ECO:0000313" key="14">
    <source>
        <dbReference type="Proteomes" id="UP000669179"/>
    </source>
</evidence>
<evidence type="ECO:0000256" key="3">
    <source>
        <dbReference type="ARBA" id="ARBA00022729"/>
    </source>
</evidence>
<dbReference type="SUPFAM" id="SSF50494">
    <property type="entry name" value="Trypsin-like serine proteases"/>
    <property type="match status" value="1"/>
</dbReference>
<name>A0A939PER8_9ACTN</name>
<keyword evidence="2" id="KW-0645">Protease</keyword>
<dbReference type="Proteomes" id="UP000669179">
    <property type="component" value="Unassembled WGS sequence"/>
</dbReference>
<evidence type="ECO:0000256" key="10">
    <source>
        <dbReference type="SAM" id="SignalP"/>
    </source>
</evidence>
<organism evidence="13 14">
    <name type="scientific">Actinomadura barringtoniae</name>
    <dbReference type="NCBI Taxonomy" id="1427535"/>
    <lineage>
        <taxon>Bacteria</taxon>
        <taxon>Bacillati</taxon>
        <taxon>Actinomycetota</taxon>
        <taxon>Actinomycetes</taxon>
        <taxon>Streptosporangiales</taxon>
        <taxon>Thermomonosporaceae</taxon>
        <taxon>Actinomadura</taxon>
    </lineage>
</organism>
<evidence type="ECO:0000256" key="6">
    <source>
        <dbReference type="ARBA" id="ARBA00023145"/>
    </source>
</evidence>
<feature type="active site" description="Charge relay system" evidence="8">
    <location>
        <position position="235"/>
    </location>
</feature>
<keyword evidence="4" id="KW-0378">Hydrolase</keyword>
<dbReference type="EMBL" id="JAGEOJ010000012">
    <property type="protein sequence ID" value="MBO2451305.1"/>
    <property type="molecule type" value="Genomic_DNA"/>
</dbReference>
<feature type="signal peptide" evidence="10">
    <location>
        <begin position="1"/>
        <end position="37"/>
    </location>
</feature>
<comment type="similarity">
    <text evidence="1">Belongs to the peptidase S1 family.</text>
</comment>